<feature type="domain" description="Tr-type G" evidence="9">
    <location>
        <begin position="9"/>
        <end position="278"/>
    </location>
</feature>
<dbReference type="InterPro" id="IPR000795">
    <property type="entry name" value="T_Tr_GTP-bd_dom"/>
</dbReference>
<dbReference type="OrthoDB" id="9801591at2"/>
<dbReference type="InterPro" id="IPR004548">
    <property type="entry name" value="PrfC"/>
</dbReference>
<dbReference type="Pfam" id="PF00009">
    <property type="entry name" value="GTP_EFTU"/>
    <property type="match status" value="1"/>
</dbReference>
<dbReference type="GO" id="GO:0016150">
    <property type="term" value="F:translation release factor activity, codon nonspecific"/>
    <property type="evidence" value="ECO:0007669"/>
    <property type="project" value="TreeGrafter"/>
</dbReference>
<dbReference type="SUPFAM" id="SSF54980">
    <property type="entry name" value="EF-G C-terminal domain-like"/>
    <property type="match status" value="1"/>
</dbReference>
<dbReference type="InterPro" id="IPR031157">
    <property type="entry name" value="G_TR_CS"/>
</dbReference>
<evidence type="ECO:0000313" key="11">
    <source>
        <dbReference type="Proteomes" id="UP000321306"/>
    </source>
</evidence>
<evidence type="ECO:0000256" key="7">
    <source>
        <dbReference type="ARBA" id="ARBA00073639"/>
    </source>
</evidence>
<evidence type="ECO:0000256" key="4">
    <source>
        <dbReference type="ARBA" id="ARBA00022741"/>
    </source>
</evidence>
<dbReference type="FunFam" id="3.40.50.300:FF:000542">
    <property type="entry name" value="Peptide chain release factor 3"/>
    <property type="match status" value="1"/>
</dbReference>
<organism evidence="10 11">
    <name type="scientific">Deinococcus cellulosilyticus (strain DSM 18568 / NBRC 106333 / KACC 11606 / 5516J-15)</name>
    <dbReference type="NCBI Taxonomy" id="1223518"/>
    <lineage>
        <taxon>Bacteria</taxon>
        <taxon>Thermotogati</taxon>
        <taxon>Deinococcota</taxon>
        <taxon>Deinococci</taxon>
        <taxon>Deinococcales</taxon>
        <taxon>Deinococcaceae</taxon>
        <taxon>Deinococcus</taxon>
    </lineage>
</organism>
<dbReference type="GO" id="GO:0016149">
    <property type="term" value="F:translation release factor activity, codon specific"/>
    <property type="evidence" value="ECO:0007669"/>
    <property type="project" value="UniProtKB-UniRule"/>
</dbReference>
<keyword evidence="5 8" id="KW-0648">Protein biosynthesis</keyword>
<comment type="subcellular location">
    <subcellularLocation>
        <location evidence="1 8">Cytoplasm</location>
    </subcellularLocation>
</comment>
<feature type="binding site" evidence="8">
    <location>
        <begin position="18"/>
        <end position="25"/>
    </location>
    <ligand>
        <name>GTP</name>
        <dbReference type="ChEBI" id="CHEBI:37565"/>
    </ligand>
</feature>
<dbReference type="Pfam" id="PF16658">
    <property type="entry name" value="RF3_C"/>
    <property type="match status" value="1"/>
</dbReference>
<evidence type="ECO:0000256" key="3">
    <source>
        <dbReference type="ARBA" id="ARBA00022490"/>
    </source>
</evidence>
<dbReference type="PRINTS" id="PR00315">
    <property type="entry name" value="ELONGATNFCT"/>
</dbReference>
<proteinExistence type="inferred from homology"/>
<keyword evidence="11" id="KW-1185">Reference proteome</keyword>
<comment type="function">
    <text evidence="8">Increases the formation of ribosomal termination complexes and stimulates activities of RF-1 and RF-2. It binds guanine nucleotides and has strong preference for UGA stop codons. It may interact directly with the ribosome. The stimulation of RF-1 and RF-2 is significantly reduced by GTP and GDP, but not by GMP.</text>
</comment>
<dbReference type="AlphaFoldDB" id="A0A511MX14"/>
<dbReference type="Gene3D" id="3.40.50.300">
    <property type="entry name" value="P-loop containing nucleotide triphosphate hydrolases"/>
    <property type="match status" value="2"/>
</dbReference>
<evidence type="ECO:0000256" key="1">
    <source>
        <dbReference type="ARBA" id="ARBA00004496"/>
    </source>
</evidence>
<dbReference type="GO" id="GO:0003924">
    <property type="term" value="F:GTPase activity"/>
    <property type="evidence" value="ECO:0007669"/>
    <property type="project" value="InterPro"/>
</dbReference>
<gene>
    <name evidence="8 10" type="primary">prfC</name>
    <name evidence="10" type="ORF">DC3_07600</name>
</gene>
<dbReference type="SUPFAM" id="SSF52540">
    <property type="entry name" value="P-loop containing nucleoside triphosphate hydrolases"/>
    <property type="match status" value="1"/>
</dbReference>
<dbReference type="Proteomes" id="UP000321306">
    <property type="component" value="Unassembled WGS sequence"/>
</dbReference>
<reference evidence="10 11" key="1">
    <citation type="submission" date="2019-07" db="EMBL/GenBank/DDBJ databases">
        <title>Whole genome shotgun sequence of Deinococcus cellulosilyticus NBRC 106333.</title>
        <authorList>
            <person name="Hosoyama A."/>
            <person name="Uohara A."/>
            <person name="Ohji S."/>
            <person name="Ichikawa N."/>
        </authorList>
    </citation>
    <scope>NUCLEOTIDE SEQUENCE [LARGE SCALE GENOMIC DNA]</scope>
    <source>
        <strain evidence="10 11">NBRC 106333</strain>
    </source>
</reference>
<dbReference type="GO" id="GO:0005525">
    <property type="term" value="F:GTP binding"/>
    <property type="evidence" value="ECO:0007669"/>
    <property type="project" value="UniProtKB-UniRule"/>
</dbReference>
<dbReference type="InterPro" id="IPR005225">
    <property type="entry name" value="Small_GTP-bd"/>
</dbReference>
<evidence type="ECO:0000256" key="5">
    <source>
        <dbReference type="ARBA" id="ARBA00022917"/>
    </source>
</evidence>
<dbReference type="CDD" id="cd16259">
    <property type="entry name" value="RF3_III"/>
    <property type="match status" value="1"/>
</dbReference>
<keyword evidence="4 8" id="KW-0547">Nucleotide-binding</keyword>
<feature type="binding site" evidence="8">
    <location>
        <begin position="140"/>
        <end position="143"/>
    </location>
    <ligand>
        <name>GTP</name>
        <dbReference type="ChEBI" id="CHEBI:37565"/>
    </ligand>
</feature>
<comment type="caution">
    <text evidence="10">The sequence shown here is derived from an EMBL/GenBank/DDBJ whole genome shotgun (WGS) entry which is preliminary data.</text>
</comment>
<dbReference type="InterPro" id="IPR009000">
    <property type="entry name" value="Transl_B-barrel_sf"/>
</dbReference>
<evidence type="ECO:0000256" key="6">
    <source>
        <dbReference type="ARBA" id="ARBA00023134"/>
    </source>
</evidence>
<evidence type="ECO:0000256" key="2">
    <source>
        <dbReference type="ARBA" id="ARBA00009978"/>
    </source>
</evidence>
<dbReference type="NCBIfam" id="TIGR00503">
    <property type="entry name" value="prfC"/>
    <property type="match status" value="1"/>
</dbReference>
<dbReference type="PROSITE" id="PS00301">
    <property type="entry name" value="G_TR_1"/>
    <property type="match status" value="1"/>
</dbReference>
<dbReference type="FunFam" id="3.30.70.3280:FF:000001">
    <property type="entry name" value="Peptide chain release factor 3"/>
    <property type="match status" value="1"/>
</dbReference>
<dbReference type="HAMAP" id="MF_00072">
    <property type="entry name" value="Rel_fac_3"/>
    <property type="match status" value="1"/>
</dbReference>
<dbReference type="InterPro" id="IPR053905">
    <property type="entry name" value="EF-G-like_DII"/>
</dbReference>
<keyword evidence="6 8" id="KW-0342">GTP-binding</keyword>
<dbReference type="Pfam" id="PF22042">
    <property type="entry name" value="EF-G_D2"/>
    <property type="match status" value="1"/>
</dbReference>
<dbReference type="GO" id="GO:0005829">
    <property type="term" value="C:cytosol"/>
    <property type="evidence" value="ECO:0007669"/>
    <property type="project" value="TreeGrafter"/>
</dbReference>
<evidence type="ECO:0000256" key="8">
    <source>
        <dbReference type="HAMAP-Rule" id="MF_00072"/>
    </source>
</evidence>
<dbReference type="SUPFAM" id="SSF50447">
    <property type="entry name" value="Translation proteins"/>
    <property type="match status" value="1"/>
</dbReference>
<dbReference type="PANTHER" id="PTHR43556">
    <property type="entry name" value="PEPTIDE CHAIN RELEASE FACTOR RF3"/>
    <property type="match status" value="1"/>
</dbReference>
<feature type="binding site" evidence="8">
    <location>
        <begin position="86"/>
        <end position="90"/>
    </location>
    <ligand>
        <name>GTP</name>
        <dbReference type="ChEBI" id="CHEBI:37565"/>
    </ligand>
</feature>
<evidence type="ECO:0000313" key="10">
    <source>
        <dbReference type="EMBL" id="GEM45125.1"/>
    </source>
</evidence>
<dbReference type="CDD" id="cd04169">
    <property type="entry name" value="RF3"/>
    <property type="match status" value="1"/>
</dbReference>
<keyword evidence="3 8" id="KW-0963">Cytoplasm</keyword>
<comment type="similarity">
    <text evidence="2 8">Belongs to the TRAFAC class translation factor GTPase superfamily. Classic translation factor GTPase family. PrfC subfamily.</text>
</comment>
<dbReference type="PANTHER" id="PTHR43556:SF2">
    <property type="entry name" value="PEPTIDE CHAIN RELEASE FACTOR RF3"/>
    <property type="match status" value="1"/>
</dbReference>
<name>A0A511MX14_DEIC1</name>
<dbReference type="Gene3D" id="3.30.70.3280">
    <property type="entry name" value="Peptide chain release factor 3, domain III"/>
    <property type="match status" value="1"/>
</dbReference>
<dbReference type="NCBIfam" id="NF001964">
    <property type="entry name" value="PRK00741.1"/>
    <property type="match status" value="1"/>
</dbReference>
<sequence length="528" mass="59769">MTTLPHEIQRRRTFAIISHPDAGKTTMTEKLLLYGGAIQSAGSVTAKQNQKQTQSDWMTIEQQRGISISSSALVFDYHGYHINLLDTPGHQDFSEDTYRTLMAVDSALMMLDAARGVQAQTEKLFAVCRNKNIPIITFMNKMDRPAMDFFELLEQVESTLKIKVVPMTWPIGSGPDFKGVYDLQQKRVFLFERTEHGKKRAPVQVADLNDPQLESLLGSDALQILQDQVEMVEGVLDPFDMELFLKGEMTPVFWGSAITNFGVENFLDALVELAPSPHAIETTLGTLEPTEESFTGFIFKLQANMSKQHRDRTAYMRVASGTFERGMAVTHTRTGREIRLSRAHTLFAQDRESIEVAYPGDIVGLVNPGVFQIGDVVSVNPKIRLTDFPRFTPEHFATVSPKDVSKRKAFRKGLEQLSEEGVVQIFYPTDGARDPILGVVGQLQFEVFEHRMLEEYNVAIDLIHSSYKLVRWLAGEPSALARFAKHVEDDRGRPVMLFRNRFDLDFALEQYPDLEFLPQPRDMTVIQD</sequence>
<dbReference type="InterPro" id="IPR041732">
    <property type="entry name" value="RF3_GTP-bd"/>
</dbReference>
<protein>
    <recommendedName>
        <fullName evidence="7 8">Peptide chain release factor 3</fullName>
        <shortName evidence="8">RF-3</shortName>
    </recommendedName>
</protein>
<dbReference type="InterPro" id="IPR038467">
    <property type="entry name" value="RF3_dom_3_sf"/>
</dbReference>
<dbReference type="GO" id="GO:0006449">
    <property type="term" value="P:regulation of translational termination"/>
    <property type="evidence" value="ECO:0007669"/>
    <property type="project" value="UniProtKB-UniRule"/>
</dbReference>
<evidence type="ECO:0000259" key="9">
    <source>
        <dbReference type="PROSITE" id="PS51722"/>
    </source>
</evidence>
<dbReference type="RefSeq" id="WP_146882443.1">
    <property type="nucleotide sequence ID" value="NZ_BJXB01000002.1"/>
</dbReference>
<dbReference type="PROSITE" id="PS51722">
    <property type="entry name" value="G_TR_2"/>
    <property type="match status" value="1"/>
</dbReference>
<dbReference type="EMBL" id="BJXB01000002">
    <property type="protein sequence ID" value="GEM45125.1"/>
    <property type="molecule type" value="Genomic_DNA"/>
</dbReference>
<dbReference type="InterPro" id="IPR035647">
    <property type="entry name" value="EFG_III/V"/>
</dbReference>
<dbReference type="InterPro" id="IPR032090">
    <property type="entry name" value="RF3_C"/>
</dbReference>
<dbReference type="InterPro" id="IPR027417">
    <property type="entry name" value="P-loop_NTPase"/>
</dbReference>
<accession>A0A511MX14</accession>
<dbReference type="NCBIfam" id="TIGR00231">
    <property type="entry name" value="small_GTP"/>
    <property type="match status" value="1"/>
</dbReference>